<dbReference type="OrthoDB" id="7223691at2"/>
<evidence type="ECO:0000259" key="1">
    <source>
        <dbReference type="Pfam" id="PF13946"/>
    </source>
</evidence>
<dbReference type="RefSeq" id="WP_109458554.1">
    <property type="nucleotide sequence ID" value="NZ_QFBC01000004.1"/>
</dbReference>
<dbReference type="EMBL" id="QFBC01000004">
    <property type="protein sequence ID" value="PWE56234.1"/>
    <property type="molecule type" value="Genomic_DNA"/>
</dbReference>
<dbReference type="InterPro" id="IPR025282">
    <property type="entry name" value="DUF4214"/>
</dbReference>
<proteinExistence type="predicted"/>
<keyword evidence="3" id="KW-1185">Reference proteome</keyword>
<dbReference type="AlphaFoldDB" id="A0A2U2DSE7"/>
<comment type="caution">
    <text evidence="2">The sequence shown here is derived from an EMBL/GenBank/DDBJ whole genome shotgun (WGS) entry which is preliminary data.</text>
</comment>
<evidence type="ECO:0000313" key="3">
    <source>
        <dbReference type="Proteomes" id="UP000245252"/>
    </source>
</evidence>
<gene>
    <name evidence="2" type="ORF">DEM27_12470</name>
</gene>
<name>A0A2U2DSE7_9HYPH</name>
<reference evidence="2 3" key="1">
    <citation type="submission" date="2018-05" db="EMBL/GenBank/DDBJ databases">
        <title>The draft genome of strain NS-104.</title>
        <authorList>
            <person name="Hang P."/>
            <person name="Jiang J."/>
        </authorList>
    </citation>
    <scope>NUCLEOTIDE SEQUENCE [LARGE SCALE GENOMIC DNA]</scope>
    <source>
        <strain evidence="2 3">NS-104</strain>
    </source>
</reference>
<protein>
    <recommendedName>
        <fullName evidence="1">DUF4214 domain-containing protein</fullName>
    </recommendedName>
</protein>
<organism evidence="2 3">
    <name type="scientific">Metarhizobium album</name>
    <dbReference type="NCBI Taxonomy" id="2182425"/>
    <lineage>
        <taxon>Bacteria</taxon>
        <taxon>Pseudomonadati</taxon>
        <taxon>Pseudomonadota</taxon>
        <taxon>Alphaproteobacteria</taxon>
        <taxon>Hyphomicrobiales</taxon>
        <taxon>Rhizobiaceae</taxon>
        <taxon>Metarhizobium</taxon>
    </lineage>
</organism>
<accession>A0A2U2DSE7</accession>
<dbReference type="Proteomes" id="UP000245252">
    <property type="component" value="Unassembled WGS sequence"/>
</dbReference>
<evidence type="ECO:0000313" key="2">
    <source>
        <dbReference type="EMBL" id="PWE56234.1"/>
    </source>
</evidence>
<dbReference type="Pfam" id="PF13946">
    <property type="entry name" value="DUF4214"/>
    <property type="match status" value="1"/>
</dbReference>
<feature type="domain" description="DUF4214" evidence="1">
    <location>
        <begin position="42"/>
        <end position="102"/>
    </location>
</feature>
<sequence length="181" mass="20269">MIINNTMAVYIAVFGRPADPEGFLWFSNETKGGTDFSTIGNITGTPEYQRLYAQKSPAETISSLYHELFDRVPEDAEMAFWAMQLETGALTVENIAVNIAMAAQGIDRETLANKTMASHNFMAALDTQAERTYFSGDQAEYYMREWLDTVTNDPATIWSEEVAQVNITAYIHSVDHGYVIN</sequence>